<dbReference type="InterPro" id="IPR023828">
    <property type="entry name" value="Peptidase_S8_Ser-AS"/>
</dbReference>
<evidence type="ECO:0000313" key="10">
    <source>
        <dbReference type="Proteomes" id="UP000253490"/>
    </source>
</evidence>
<evidence type="ECO:0000256" key="7">
    <source>
        <dbReference type="RuleBase" id="RU003355"/>
    </source>
</evidence>
<name>A0A366IE54_9FIRM</name>
<dbReference type="PROSITE" id="PS00136">
    <property type="entry name" value="SUBTILASE_ASP"/>
    <property type="match status" value="1"/>
</dbReference>
<dbReference type="InterPro" id="IPR023827">
    <property type="entry name" value="Peptidase_S8_Asp-AS"/>
</dbReference>
<dbReference type="Pfam" id="PF00082">
    <property type="entry name" value="Peptidase_S8"/>
    <property type="match status" value="1"/>
</dbReference>
<keyword evidence="3 6" id="KW-0378">Hydrolase</keyword>
<dbReference type="CDD" id="cd07487">
    <property type="entry name" value="Peptidases_S8_1"/>
    <property type="match status" value="1"/>
</dbReference>
<dbReference type="GO" id="GO:0006508">
    <property type="term" value="P:proteolysis"/>
    <property type="evidence" value="ECO:0007669"/>
    <property type="project" value="UniProtKB-KW"/>
</dbReference>
<dbReference type="InterPro" id="IPR000209">
    <property type="entry name" value="Peptidase_S8/S53_dom"/>
</dbReference>
<dbReference type="OrthoDB" id="9798386at2"/>
<dbReference type="Gene3D" id="3.30.70.80">
    <property type="entry name" value="Peptidase S8 propeptide/proteinase inhibitor I9"/>
    <property type="match status" value="1"/>
</dbReference>
<evidence type="ECO:0000256" key="3">
    <source>
        <dbReference type="ARBA" id="ARBA00022801"/>
    </source>
</evidence>
<dbReference type="Proteomes" id="UP000253490">
    <property type="component" value="Unassembled WGS sequence"/>
</dbReference>
<evidence type="ECO:0000256" key="5">
    <source>
        <dbReference type="PIRSR" id="PIRSR615500-1"/>
    </source>
</evidence>
<dbReference type="InterPro" id="IPR036852">
    <property type="entry name" value="Peptidase_S8/S53_dom_sf"/>
</dbReference>
<sequence>MFAISRRKKIDSRLLNRIQKNNDENVSIIILYKDFNKLSKRKALENCDCTIKYNLDLIDAVAVDIPASRIEELSKLPEVNFIADDSKVTTQMEIVRGTVASDVSEDLGYDGSNIGVAVLDTGVYPHEDLTAKENRIVAFKDFVNNYTSPYDDNGHGTHVAGIIAGDGTASKGKYRGIAPKSKIIGVKVMNADGGGATSDIVAGMQWVLNNRDKYNIKIMSLSLGSNPDLREYDDPLVKGVNALWSKGVVVVTAAGNAGPESTTINSPGISQKVITVGCSDAKGTVDIKDDTIAEFSSRGPTASKKTKPDLVAPGVKVNSLKTNKQYVPNENAALSKERGYVQLSGTSMSTPVVSGALALLLQKEPNLAPDTIKKRLLKSTDKIAGGRYDQGRGSLNIKKLLS</sequence>
<dbReference type="PANTHER" id="PTHR43806">
    <property type="entry name" value="PEPTIDASE S8"/>
    <property type="match status" value="1"/>
</dbReference>
<evidence type="ECO:0000256" key="4">
    <source>
        <dbReference type="ARBA" id="ARBA00022825"/>
    </source>
</evidence>
<dbReference type="InterPro" id="IPR015500">
    <property type="entry name" value="Peptidase_S8_subtilisin-rel"/>
</dbReference>
<dbReference type="Gene3D" id="3.40.50.200">
    <property type="entry name" value="Peptidase S8/S53 domain"/>
    <property type="match status" value="1"/>
</dbReference>
<evidence type="ECO:0000259" key="8">
    <source>
        <dbReference type="Pfam" id="PF00082"/>
    </source>
</evidence>
<evidence type="ECO:0000313" key="9">
    <source>
        <dbReference type="EMBL" id="RBP69049.1"/>
    </source>
</evidence>
<dbReference type="AlphaFoldDB" id="A0A366IE54"/>
<evidence type="ECO:0000256" key="1">
    <source>
        <dbReference type="ARBA" id="ARBA00011073"/>
    </source>
</evidence>
<dbReference type="InterPro" id="IPR022398">
    <property type="entry name" value="Peptidase_S8_His-AS"/>
</dbReference>
<feature type="active site" description="Charge relay system" evidence="5 6">
    <location>
        <position position="155"/>
    </location>
</feature>
<evidence type="ECO:0000256" key="2">
    <source>
        <dbReference type="ARBA" id="ARBA00022670"/>
    </source>
</evidence>
<dbReference type="SUPFAM" id="SSF52743">
    <property type="entry name" value="Subtilisin-like"/>
    <property type="match status" value="1"/>
</dbReference>
<proteinExistence type="inferred from homology"/>
<feature type="active site" description="Charge relay system" evidence="5 6">
    <location>
        <position position="347"/>
    </location>
</feature>
<keyword evidence="10" id="KW-1185">Reference proteome</keyword>
<dbReference type="GO" id="GO:0004252">
    <property type="term" value="F:serine-type endopeptidase activity"/>
    <property type="evidence" value="ECO:0007669"/>
    <property type="project" value="UniProtKB-UniRule"/>
</dbReference>
<feature type="active site" description="Charge relay system" evidence="5 6">
    <location>
        <position position="120"/>
    </location>
</feature>
<dbReference type="PRINTS" id="PR00723">
    <property type="entry name" value="SUBTILISIN"/>
</dbReference>
<accession>A0A366IE54</accession>
<gene>
    <name evidence="9" type="ORF">DES36_102193</name>
</gene>
<dbReference type="PROSITE" id="PS51892">
    <property type="entry name" value="SUBTILASE"/>
    <property type="match status" value="1"/>
</dbReference>
<dbReference type="EMBL" id="QNRX01000002">
    <property type="protein sequence ID" value="RBP69049.1"/>
    <property type="molecule type" value="Genomic_DNA"/>
</dbReference>
<dbReference type="PROSITE" id="PS00138">
    <property type="entry name" value="SUBTILASE_SER"/>
    <property type="match status" value="1"/>
</dbReference>
<evidence type="ECO:0000256" key="6">
    <source>
        <dbReference type="PROSITE-ProRule" id="PRU01240"/>
    </source>
</evidence>
<keyword evidence="2 6" id="KW-0645">Protease</keyword>
<feature type="domain" description="Peptidase S8/S53" evidence="8">
    <location>
        <begin position="111"/>
        <end position="386"/>
    </location>
</feature>
<comment type="similarity">
    <text evidence="1 6 7">Belongs to the peptidase S8 family.</text>
</comment>
<dbReference type="InterPro" id="IPR050131">
    <property type="entry name" value="Peptidase_S8_subtilisin-like"/>
</dbReference>
<protein>
    <submittedName>
        <fullName evidence="9">Serine protease AprX</fullName>
    </submittedName>
</protein>
<dbReference type="PROSITE" id="PS00137">
    <property type="entry name" value="SUBTILASE_HIS"/>
    <property type="match status" value="1"/>
</dbReference>
<dbReference type="PANTHER" id="PTHR43806:SF65">
    <property type="entry name" value="SERINE PROTEASE APRX"/>
    <property type="match status" value="1"/>
</dbReference>
<comment type="caution">
    <text evidence="9">The sequence shown here is derived from an EMBL/GenBank/DDBJ whole genome shotgun (WGS) entry which is preliminary data.</text>
</comment>
<keyword evidence="4 6" id="KW-0720">Serine protease</keyword>
<reference evidence="9 10" key="1">
    <citation type="submission" date="2018-06" db="EMBL/GenBank/DDBJ databases">
        <title>Genomic Encyclopedia of Type Strains, Phase IV (KMG-IV): sequencing the most valuable type-strain genomes for metagenomic binning, comparative biology and taxonomic classification.</title>
        <authorList>
            <person name="Goeker M."/>
        </authorList>
    </citation>
    <scope>NUCLEOTIDE SEQUENCE [LARGE SCALE GENOMIC DNA]</scope>
    <source>
        <strain evidence="9 10">DSM 22112</strain>
    </source>
</reference>
<organism evidence="9 10">
    <name type="scientific">Alkalibaculum bacchi</name>
    <dbReference type="NCBI Taxonomy" id="645887"/>
    <lineage>
        <taxon>Bacteria</taxon>
        <taxon>Bacillati</taxon>
        <taxon>Bacillota</taxon>
        <taxon>Clostridia</taxon>
        <taxon>Eubacteriales</taxon>
        <taxon>Eubacteriaceae</taxon>
        <taxon>Alkalibaculum</taxon>
    </lineage>
</organism>
<dbReference type="InterPro" id="IPR037045">
    <property type="entry name" value="S8pro/Inhibitor_I9_sf"/>
</dbReference>